<dbReference type="OrthoDB" id="7408224at2"/>
<accession>A0A2N0HKQ5</accession>
<dbReference type="Proteomes" id="UP000232587">
    <property type="component" value="Unassembled WGS sequence"/>
</dbReference>
<evidence type="ECO:0000313" key="3">
    <source>
        <dbReference type="EMBL" id="PKB19541.1"/>
    </source>
</evidence>
<name>A0A2N0HKQ5_9SPHN</name>
<gene>
    <name evidence="3" type="ORF">B0I00_1777</name>
</gene>
<comment type="caution">
    <text evidence="3">The sequence shown here is derived from an EMBL/GenBank/DDBJ whole genome shotgun (WGS) entry which is preliminary data.</text>
</comment>
<feature type="chain" id="PRO_5014793421" description="Nickel/cobalt transporter regulator" evidence="2">
    <location>
        <begin position="21"/>
        <end position="329"/>
    </location>
</feature>
<evidence type="ECO:0000313" key="4">
    <source>
        <dbReference type="Proteomes" id="UP000232587"/>
    </source>
</evidence>
<evidence type="ECO:0008006" key="5">
    <source>
        <dbReference type="Google" id="ProtNLM"/>
    </source>
</evidence>
<feature type="signal peptide" evidence="2">
    <location>
        <begin position="1"/>
        <end position="20"/>
    </location>
</feature>
<keyword evidence="2" id="KW-0732">Signal</keyword>
<keyword evidence="4" id="KW-1185">Reference proteome</keyword>
<dbReference type="RefSeq" id="WP_100866998.1">
    <property type="nucleotide sequence ID" value="NZ_PHUF01000003.1"/>
</dbReference>
<organism evidence="3 4">
    <name type="scientific">Novosphingobium kunmingense</name>
    <dbReference type="NCBI Taxonomy" id="1211806"/>
    <lineage>
        <taxon>Bacteria</taxon>
        <taxon>Pseudomonadati</taxon>
        <taxon>Pseudomonadota</taxon>
        <taxon>Alphaproteobacteria</taxon>
        <taxon>Sphingomonadales</taxon>
        <taxon>Sphingomonadaceae</taxon>
        <taxon>Novosphingobium</taxon>
    </lineage>
</organism>
<proteinExistence type="predicted"/>
<protein>
    <recommendedName>
        <fullName evidence="5">Nickel/cobalt transporter regulator</fullName>
    </recommendedName>
</protein>
<dbReference type="EMBL" id="PHUF01000003">
    <property type="protein sequence ID" value="PKB19541.1"/>
    <property type="molecule type" value="Genomic_DNA"/>
</dbReference>
<feature type="compositionally biased region" description="Basic and acidic residues" evidence="1">
    <location>
        <begin position="58"/>
        <end position="67"/>
    </location>
</feature>
<sequence>MRKFLTSIALAALVTATAQADPGGNGKGGGNKERGNGGAQASAALNGGGKGNGGGKAENARQVERVVNRGPAGDNRAEKGRPDVPAPLRVYDNGKGNGNAGRGNDARVVTVDRPGKDVRPMVQGRITNFERVAWRDYDSRALVDGCPPGLAKKNNGCMPPGLAKQDSGWDRYDADWWGLRGLTGLSGYRYYDGNLVRLGPSGMISGYYPLLGGALAIGNVWPSAWSPTPVPQYYVDYYGLGDDYRYFDGALYRLDPETQAIETIAALLTGDTFSVGQRIPDGYGVYNVPYAYRDRYVDGPDAYYRYNDGYVYEVDPTTQLVVAAINLLT</sequence>
<dbReference type="AlphaFoldDB" id="A0A2N0HKQ5"/>
<reference evidence="3 4" key="1">
    <citation type="submission" date="2017-11" db="EMBL/GenBank/DDBJ databases">
        <title>Genomic Encyclopedia of Type Strains, Phase III (KMG-III): the genomes of soil and plant-associated and newly described type strains.</title>
        <authorList>
            <person name="Whitman W."/>
        </authorList>
    </citation>
    <scope>NUCLEOTIDE SEQUENCE [LARGE SCALE GENOMIC DNA]</scope>
    <source>
        <strain evidence="3 4">CGMCC 1.12274</strain>
    </source>
</reference>
<feature type="region of interest" description="Disordered" evidence="1">
    <location>
        <begin position="19"/>
        <end position="107"/>
    </location>
</feature>
<feature type="compositionally biased region" description="Gly residues" evidence="1">
    <location>
        <begin position="46"/>
        <end position="56"/>
    </location>
</feature>
<evidence type="ECO:0000256" key="1">
    <source>
        <dbReference type="SAM" id="MobiDB-lite"/>
    </source>
</evidence>
<evidence type="ECO:0000256" key="2">
    <source>
        <dbReference type="SAM" id="SignalP"/>
    </source>
</evidence>